<reference evidence="2" key="1">
    <citation type="submission" date="2017-04" db="EMBL/GenBank/DDBJ databases">
        <authorList>
            <person name="Criscuolo A."/>
        </authorList>
    </citation>
    <scope>NUCLEOTIDE SEQUENCE [LARGE SCALE GENOMIC DNA]</scope>
</reference>
<accession>A0A1Y6AU01</accession>
<evidence type="ECO:0000313" key="2">
    <source>
        <dbReference type="Proteomes" id="UP000194439"/>
    </source>
</evidence>
<dbReference type="SUPFAM" id="SSF53474">
    <property type="entry name" value="alpha/beta-Hydrolases"/>
    <property type="match status" value="1"/>
</dbReference>
<gene>
    <name evidence="1" type="ORF">BACERE00185_05012</name>
</gene>
<dbReference type="Proteomes" id="UP000194439">
    <property type="component" value="Unassembled WGS sequence"/>
</dbReference>
<evidence type="ECO:0000313" key="1">
    <source>
        <dbReference type="EMBL" id="SME45469.1"/>
    </source>
</evidence>
<protein>
    <submittedName>
        <fullName evidence="1">PGAP1-like protein</fullName>
    </submittedName>
</protein>
<proteinExistence type="predicted"/>
<organism evidence="1 2">
    <name type="scientific">Bacillus mobilis</name>
    <dbReference type="NCBI Taxonomy" id="2026190"/>
    <lineage>
        <taxon>Bacteria</taxon>
        <taxon>Bacillati</taxon>
        <taxon>Bacillota</taxon>
        <taxon>Bacilli</taxon>
        <taxon>Bacillales</taxon>
        <taxon>Bacillaceae</taxon>
        <taxon>Bacillus</taxon>
        <taxon>Bacillus cereus group</taxon>
    </lineage>
</organism>
<dbReference type="Gene3D" id="3.40.50.1820">
    <property type="entry name" value="alpha/beta hydrolase"/>
    <property type="match status" value="1"/>
</dbReference>
<sequence length="569" mass="63345">MLREYRFIRKDSYYLSTYKITRVKIVLPFKKGGMLMRILKRCMLLLLAFFIMTPMAVSTKVEAEEVKEIKTGFPDKEVATPGEWFLGQKPANYDENKPPILFVQGRNGNADSWYGKTVYHDINDMYDYALKAGYQTVFIQLYDAAGKGSASQWDNGKLLAQKLEEIYNHFGKKVNIVAHSKGGIDTQAALVGYGANRFVGNVITLATPHHGSNLADLSYSWWAGWLASILGQKDDGTYSLQMGEMAKFRSTIDNNPAAKLNRYYTATGTSWGPVFSALSMGGLYLSSYGSNDGLVNEWSAKLPYGTHLFTDSKFDHDNIRKGSAVFSRIEPYLRTSNVAVPALVASSTSSNENIEQLNTTSNQNILGGELPQNQWIEQTVAVDKKAEGIVSILTASSDVEVQMISPKGKMYTNKDSVITAGEGESFFNGATIRTFKFDKMDVGEWKVKMMAKQSKDAYLVVSDYNSGAPFVLQMPTKVKVNKSEYKLKKSPVAPEMKGDLSITVRVVNKEGKLVSEYNELQNVNNTTFSGALKDIKQPGVYNVTMDIKGMNKEGQPYNRTIVKSVYVEK</sequence>
<name>A0A1Y6AU01_9BACI</name>
<dbReference type="AlphaFoldDB" id="A0A1Y6AU01"/>
<dbReference type="InterPro" id="IPR029058">
    <property type="entry name" value="AB_hydrolase_fold"/>
</dbReference>
<dbReference type="EMBL" id="FWZD01000072">
    <property type="protein sequence ID" value="SME45469.1"/>
    <property type="molecule type" value="Genomic_DNA"/>
</dbReference>